<name>A0AAN9XS99_PSOTE</name>
<reference evidence="5 6" key="1">
    <citation type="submission" date="2024-01" db="EMBL/GenBank/DDBJ databases">
        <title>The genomes of 5 underutilized Papilionoideae crops provide insights into root nodulation and disease resistanc.</title>
        <authorList>
            <person name="Jiang F."/>
        </authorList>
    </citation>
    <scope>NUCLEOTIDE SEQUENCE [LARGE SCALE GENOMIC DNA]</scope>
    <source>
        <strain evidence="5">DUOXIRENSHENG_FW03</strain>
        <tissue evidence="5">Leaves</tissue>
    </source>
</reference>
<keyword evidence="3" id="KW-0812">Transmembrane</keyword>
<dbReference type="PANTHER" id="PTHR24128">
    <property type="entry name" value="HOMEOBOX PROTEIN WARIAI"/>
    <property type="match status" value="1"/>
</dbReference>
<evidence type="ECO:0000313" key="6">
    <source>
        <dbReference type="Proteomes" id="UP001386955"/>
    </source>
</evidence>
<evidence type="ECO:0000256" key="2">
    <source>
        <dbReference type="PROSITE-ProRule" id="PRU00023"/>
    </source>
</evidence>
<feature type="domain" description="PGG" evidence="4">
    <location>
        <begin position="278"/>
        <end position="371"/>
    </location>
</feature>
<dbReference type="GO" id="GO:0005886">
    <property type="term" value="C:plasma membrane"/>
    <property type="evidence" value="ECO:0007669"/>
    <property type="project" value="UniProtKB-SubCell"/>
</dbReference>
<dbReference type="PANTHER" id="PTHR24128:SF87">
    <property type="entry name" value="ANKYRIN REPEAT FAMILY PROTEIN"/>
    <property type="match status" value="1"/>
</dbReference>
<dbReference type="EMBL" id="JAYMYS010000002">
    <property type="protein sequence ID" value="KAK7405291.1"/>
    <property type="molecule type" value="Genomic_DNA"/>
</dbReference>
<protein>
    <recommendedName>
        <fullName evidence="4">PGG domain-containing protein</fullName>
    </recommendedName>
</protein>
<dbReference type="InterPro" id="IPR002110">
    <property type="entry name" value="Ankyrin_rpt"/>
</dbReference>
<dbReference type="InterPro" id="IPR026961">
    <property type="entry name" value="PGG_dom"/>
</dbReference>
<keyword evidence="2" id="KW-0040">ANK repeat</keyword>
<dbReference type="Proteomes" id="UP001386955">
    <property type="component" value="Unassembled WGS sequence"/>
</dbReference>
<dbReference type="PROSITE" id="PS50297">
    <property type="entry name" value="ANK_REP_REGION"/>
    <property type="match status" value="1"/>
</dbReference>
<keyword evidence="6" id="KW-1185">Reference proteome</keyword>
<evidence type="ECO:0000313" key="5">
    <source>
        <dbReference type="EMBL" id="KAK7405291.1"/>
    </source>
</evidence>
<feature type="transmembrane region" description="Helical" evidence="3">
    <location>
        <begin position="345"/>
        <end position="367"/>
    </location>
</feature>
<dbReference type="SMART" id="SM00248">
    <property type="entry name" value="ANK"/>
    <property type="match status" value="5"/>
</dbReference>
<dbReference type="InterPro" id="IPR036770">
    <property type="entry name" value="Ankyrin_rpt-contain_sf"/>
</dbReference>
<dbReference type="Pfam" id="PF12796">
    <property type="entry name" value="Ank_2"/>
    <property type="match status" value="2"/>
</dbReference>
<dbReference type="SUPFAM" id="SSF48403">
    <property type="entry name" value="Ankyrin repeat"/>
    <property type="match status" value="1"/>
</dbReference>
<keyword evidence="3" id="KW-1133">Transmembrane helix</keyword>
<dbReference type="Gene3D" id="1.25.40.20">
    <property type="entry name" value="Ankyrin repeat-containing domain"/>
    <property type="match status" value="1"/>
</dbReference>
<comment type="subcellular location">
    <subcellularLocation>
        <location evidence="1">Cell membrane</location>
        <topology evidence="1">Peripheral membrane protein</topology>
        <orientation evidence="1">Cytoplasmic side</orientation>
    </subcellularLocation>
</comment>
<dbReference type="PROSITE" id="PS50088">
    <property type="entry name" value="ANK_REPEAT"/>
    <property type="match status" value="1"/>
</dbReference>
<organism evidence="5 6">
    <name type="scientific">Psophocarpus tetragonolobus</name>
    <name type="common">Winged bean</name>
    <name type="synonym">Dolichos tetragonolobus</name>
    <dbReference type="NCBI Taxonomy" id="3891"/>
    <lineage>
        <taxon>Eukaryota</taxon>
        <taxon>Viridiplantae</taxon>
        <taxon>Streptophyta</taxon>
        <taxon>Embryophyta</taxon>
        <taxon>Tracheophyta</taxon>
        <taxon>Spermatophyta</taxon>
        <taxon>Magnoliopsida</taxon>
        <taxon>eudicotyledons</taxon>
        <taxon>Gunneridae</taxon>
        <taxon>Pentapetalae</taxon>
        <taxon>rosids</taxon>
        <taxon>fabids</taxon>
        <taxon>Fabales</taxon>
        <taxon>Fabaceae</taxon>
        <taxon>Papilionoideae</taxon>
        <taxon>50 kb inversion clade</taxon>
        <taxon>NPAAA clade</taxon>
        <taxon>indigoferoid/millettioid clade</taxon>
        <taxon>Phaseoleae</taxon>
        <taxon>Psophocarpus</taxon>
    </lineage>
</organism>
<gene>
    <name evidence="5" type="ORF">VNO78_06492</name>
</gene>
<keyword evidence="3" id="KW-0472">Membrane</keyword>
<feature type="transmembrane region" description="Helical" evidence="3">
    <location>
        <begin position="374"/>
        <end position="393"/>
    </location>
</feature>
<comment type="caution">
    <text evidence="5">The sequence shown here is derived from an EMBL/GenBank/DDBJ whole genome shotgun (WGS) entry which is preliminary data.</text>
</comment>
<sequence length="447" mass="50512">MSNLQLTAAAPIGNINTLYTVIQSDPHVLEHIDSMPFVHTPLHIAACNNHLQFATEVMRLKPSFAWKLNPQGFTPIHLALQHGHKTMVLRFVDINKDLIRVKGREGLTPLHYVTQVGDVDLLVDFLLLCPHSIQDVTVRSETALHVAVKSQQYEALQVLLGWLMVTPERAATQLEKTILSWKDEEGNTILHISSFTNNLLVVGWLIKTEIELEAKNLENKTSLDIAGSEEMKTMLAIAGAKRGSTIVHVPTFADKLKSKISMVDKIINIIRRTRRDITEDQRNAFLIVATLVATATYQSTLNPPGGVYQADAGRNKFNNTSLEFMDTSSPRGNAGRSVMFGGDFLIIWSLNTLSFLVSIMTIFVLIPRGKLRRILFVPMFWFINCYLYSMSVISPNAAFEYVCLFVLFLLNTFMISVFYSFPIMYRRLWDPAIRKIQTRNVEGGNIW</sequence>
<evidence type="ECO:0000256" key="1">
    <source>
        <dbReference type="ARBA" id="ARBA00004413"/>
    </source>
</evidence>
<accession>A0AAN9XS99</accession>
<feature type="repeat" description="ANK" evidence="2">
    <location>
        <begin position="105"/>
        <end position="127"/>
    </location>
</feature>
<feature type="transmembrane region" description="Helical" evidence="3">
    <location>
        <begin position="399"/>
        <end position="425"/>
    </location>
</feature>
<dbReference type="Pfam" id="PF13962">
    <property type="entry name" value="PGG"/>
    <property type="match status" value="1"/>
</dbReference>
<dbReference type="AlphaFoldDB" id="A0AAN9XS99"/>
<evidence type="ECO:0000256" key="3">
    <source>
        <dbReference type="SAM" id="Phobius"/>
    </source>
</evidence>
<evidence type="ECO:0000259" key="4">
    <source>
        <dbReference type="Pfam" id="PF13962"/>
    </source>
</evidence>
<proteinExistence type="predicted"/>